<dbReference type="RefSeq" id="WP_247993003.1">
    <property type="nucleotide sequence ID" value="NZ_CP096019.1"/>
</dbReference>
<dbReference type="EMBL" id="CP096019">
    <property type="protein sequence ID" value="UPM42329.1"/>
    <property type="molecule type" value="Genomic_DNA"/>
</dbReference>
<dbReference type="Proteomes" id="UP000831768">
    <property type="component" value="Chromosome"/>
</dbReference>
<keyword evidence="1" id="KW-0472">Membrane</keyword>
<keyword evidence="3" id="KW-1185">Reference proteome</keyword>
<reference evidence="2" key="1">
    <citation type="submission" date="2022-04" db="EMBL/GenBank/DDBJ databases">
        <title>Halocatena sp. nov., isolated from a salt lake.</title>
        <authorList>
            <person name="Cui H.-L."/>
        </authorList>
    </citation>
    <scope>NUCLEOTIDE SEQUENCE</scope>
    <source>
        <strain evidence="2">AD-1</strain>
    </source>
</reference>
<dbReference type="AlphaFoldDB" id="A0A8U0A0L8"/>
<dbReference type="KEGG" id="haad:MW046_10205"/>
<sequence length="61" mass="6589">MPSHQSKGVQFVGGFLASVMVAYWLSRRDGGEKKVKAQIYGAIGNAIGLFVGYKLAERDGQ</sequence>
<name>A0A8U0A0L8_9EURY</name>
<feature type="transmembrane region" description="Helical" evidence="1">
    <location>
        <begin position="6"/>
        <end position="25"/>
    </location>
</feature>
<accession>A0A8U0A0L8</accession>
<proteinExistence type="predicted"/>
<keyword evidence="1" id="KW-1133">Transmembrane helix</keyword>
<evidence type="ECO:0000313" key="2">
    <source>
        <dbReference type="EMBL" id="UPM42329.1"/>
    </source>
</evidence>
<keyword evidence="1" id="KW-0812">Transmembrane</keyword>
<organism evidence="2 3">
    <name type="scientific">Halocatena salina</name>
    <dbReference type="NCBI Taxonomy" id="2934340"/>
    <lineage>
        <taxon>Archaea</taxon>
        <taxon>Methanobacteriati</taxon>
        <taxon>Methanobacteriota</taxon>
        <taxon>Stenosarchaea group</taxon>
        <taxon>Halobacteria</taxon>
        <taxon>Halobacteriales</taxon>
        <taxon>Natronomonadaceae</taxon>
        <taxon>Halocatena</taxon>
    </lineage>
</organism>
<evidence type="ECO:0000313" key="3">
    <source>
        <dbReference type="Proteomes" id="UP000831768"/>
    </source>
</evidence>
<gene>
    <name evidence="2" type="ORF">MW046_10205</name>
</gene>
<evidence type="ECO:0000256" key="1">
    <source>
        <dbReference type="SAM" id="Phobius"/>
    </source>
</evidence>
<protein>
    <submittedName>
        <fullName evidence="2">Uncharacterized protein</fullName>
    </submittedName>
</protein>
<dbReference type="GeneID" id="71928422"/>